<proteinExistence type="predicted"/>
<dbReference type="PANTHER" id="PTHR43214:SF17">
    <property type="entry name" value="TRANSCRIPTIONAL REGULATORY PROTEIN RCSB"/>
    <property type="match status" value="1"/>
</dbReference>
<dbReference type="Gene3D" id="3.40.50.2300">
    <property type="match status" value="1"/>
</dbReference>
<dbReference type="InterPro" id="IPR058245">
    <property type="entry name" value="NreC/VraR/RcsB-like_REC"/>
</dbReference>
<dbReference type="AlphaFoldDB" id="A0A3S1D2K2"/>
<dbReference type="SUPFAM" id="SSF46894">
    <property type="entry name" value="C-terminal effector domain of the bipartite response regulators"/>
    <property type="match status" value="1"/>
</dbReference>
<keyword evidence="1" id="KW-0597">Phosphoprotein</keyword>
<dbReference type="EMBL" id="RIAR02000001">
    <property type="protein sequence ID" value="NSL90988.1"/>
    <property type="molecule type" value="Genomic_DNA"/>
</dbReference>
<dbReference type="Pfam" id="PF00196">
    <property type="entry name" value="GerE"/>
    <property type="match status" value="1"/>
</dbReference>
<dbReference type="PROSITE" id="PS50043">
    <property type="entry name" value="HTH_LUXR_2"/>
    <property type="match status" value="1"/>
</dbReference>
<dbReference type="InterPro" id="IPR001789">
    <property type="entry name" value="Sig_transdc_resp-reg_receiver"/>
</dbReference>
<reference evidence="3" key="1">
    <citation type="submission" date="2020-05" db="EMBL/GenBank/DDBJ databases">
        <title>Chitinophaga laudate sp. nov., isolated from a tropical peat swamp.</title>
        <authorList>
            <person name="Goh C.B.S."/>
            <person name="Lee M.S."/>
            <person name="Parimannan S."/>
            <person name="Pasbakhsh P."/>
            <person name="Yule C.M."/>
            <person name="Rajandas H."/>
            <person name="Loke S."/>
            <person name="Croft L."/>
            <person name="Tan J.B.L."/>
        </authorList>
    </citation>
    <scope>NUCLEOTIDE SEQUENCE</scope>
    <source>
        <strain evidence="3">Mgbs1</strain>
    </source>
</reference>
<gene>
    <name evidence="3" type="ORF">ECE50_029455</name>
</gene>
<dbReference type="GO" id="GO:0003677">
    <property type="term" value="F:DNA binding"/>
    <property type="evidence" value="ECO:0007669"/>
    <property type="project" value="UniProtKB-KW"/>
</dbReference>
<dbReference type="SMART" id="SM00421">
    <property type="entry name" value="HTH_LUXR"/>
    <property type="match status" value="1"/>
</dbReference>
<dbReference type="OrthoDB" id="666033at2"/>
<dbReference type="SMART" id="SM00448">
    <property type="entry name" value="REC"/>
    <property type="match status" value="1"/>
</dbReference>
<dbReference type="InterPro" id="IPR039420">
    <property type="entry name" value="WalR-like"/>
</dbReference>
<evidence type="ECO:0000256" key="1">
    <source>
        <dbReference type="ARBA" id="ARBA00022553"/>
    </source>
</evidence>
<dbReference type="Proteomes" id="UP000281028">
    <property type="component" value="Unassembled WGS sequence"/>
</dbReference>
<dbReference type="InterPro" id="IPR000792">
    <property type="entry name" value="Tscrpt_reg_LuxR_C"/>
</dbReference>
<comment type="caution">
    <text evidence="3">The sequence shown here is derived from an EMBL/GenBank/DDBJ whole genome shotgun (WGS) entry which is preliminary data.</text>
</comment>
<accession>A0A3S1D2K2</accession>
<dbReference type="PANTHER" id="PTHR43214">
    <property type="entry name" value="TWO-COMPONENT RESPONSE REGULATOR"/>
    <property type="match status" value="1"/>
</dbReference>
<name>A0A3S1D2K2_9BACT</name>
<dbReference type="GO" id="GO:0000160">
    <property type="term" value="P:phosphorelay signal transduction system"/>
    <property type="evidence" value="ECO:0007669"/>
    <property type="project" value="InterPro"/>
</dbReference>
<dbReference type="Pfam" id="PF00072">
    <property type="entry name" value="Response_reg"/>
    <property type="match status" value="1"/>
</dbReference>
<dbReference type="InterPro" id="IPR011006">
    <property type="entry name" value="CheY-like_superfamily"/>
</dbReference>
<dbReference type="CDD" id="cd17535">
    <property type="entry name" value="REC_NarL-like"/>
    <property type="match status" value="1"/>
</dbReference>
<dbReference type="InterPro" id="IPR016032">
    <property type="entry name" value="Sig_transdc_resp-reg_C-effctor"/>
</dbReference>
<evidence type="ECO:0000313" key="3">
    <source>
        <dbReference type="EMBL" id="NSL90988.1"/>
    </source>
</evidence>
<sequence length="229" mass="25992">MPVVKSISIAIADESFLFAKVLKNYIIEQDRFHALVHTVTLTDLISQLEDLSPGILLMDILQQPNITETLITVKDRCPDLKVIILSMCEDPELINTLLNAGIYGYVSKMNEPEELLDAIIAAAEEKIHRSSVITDFLYQKQQRKYGMFSKADTISLNNRERKVLQLLWEEKSTREIASEFFLSTKSIEKIRQDMKEKLGIKSTVGLLKYAISNNIISVSAAEPCVRSER</sequence>
<dbReference type="PROSITE" id="PS50110">
    <property type="entry name" value="RESPONSE_REGULATORY"/>
    <property type="match status" value="1"/>
</dbReference>
<dbReference type="SUPFAM" id="SSF52172">
    <property type="entry name" value="CheY-like"/>
    <property type="match status" value="1"/>
</dbReference>
<keyword evidence="4" id="KW-1185">Reference proteome</keyword>
<organism evidence="3 4">
    <name type="scientific">Chitinophaga solisilvae</name>
    <dbReference type="NCBI Taxonomy" id="1233460"/>
    <lineage>
        <taxon>Bacteria</taxon>
        <taxon>Pseudomonadati</taxon>
        <taxon>Bacteroidota</taxon>
        <taxon>Chitinophagia</taxon>
        <taxon>Chitinophagales</taxon>
        <taxon>Chitinophagaceae</taxon>
        <taxon>Chitinophaga</taxon>
    </lineage>
</organism>
<evidence type="ECO:0000256" key="2">
    <source>
        <dbReference type="ARBA" id="ARBA00023125"/>
    </source>
</evidence>
<keyword evidence="2" id="KW-0238">DNA-binding</keyword>
<evidence type="ECO:0000313" key="4">
    <source>
        <dbReference type="Proteomes" id="UP000281028"/>
    </source>
</evidence>
<protein>
    <submittedName>
        <fullName evidence="3">Response regulator transcription factor</fullName>
    </submittedName>
</protein>
<dbReference type="GO" id="GO:0006355">
    <property type="term" value="P:regulation of DNA-templated transcription"/>
    <property type="evidence" value="ECO:0007669"/>
    <property type="project" value="InterPro"/>
</dbReference>